<dbReference type="EMBL" id="VSRR010018469">
    <property type="protein sequence ID" value="MPC61373.1"/>
    <property type="molecule type" value="Genomic_DNA"/>
</dbReference>
<evidence type="ECO:0000313" key="2">
    <source>
        <dbReference type="Proteomes" id="UP000324222"/>
    </source>
</evidence>
<organism evidence="1 2">
    <name type="scientific">Portunus trituberculatus</name>
    <name type="common">Swimming crab</name>
    <name type="synonym">Neptunus trituberculatus</name>
    <dbReference type="NCBI Taxonomy" id="210409"/>
    <lineage>
        <taxon>Eukaryota</taxon>
        <taxon>Metazoa</taxon>
        <taxon>Ecdysozoa</taxon>
        <taxon>Arthropoda</taxon>
        <taxon>Crustacea</taxon>
        <taxon>Multicrustacea</taxon>
        <taxon>Malacostraca</taxon>
        <taxon>Eumalacostraca</taxon>
        <taxon>Eucarida</taxon>
        <taxon>Decapoda</taxon>
        <taxon>Pleocyemata</taxon>
        <taxon>Brachyura</taxon>
        <taxon>Eubrachyura</taxon>
        <taxon>Portunoidea</taxon>
        <taxon>Portunidae</taxon>
        <taxon>Portuninae</taxon>
        <taxon>Portunus</taxon>
    </lineage>
</organism>
<evidence type="ECO:0000313" key="1">
    <source>
        <dbReference type="EMBL" id="MPC61373.1"/>
    </source>
</evidence>
<dbReference type="AlphaFoldDB" id="A0A5B7GUR1"/>
<name>A0A5B7GUR1_PORTR</name>
<reference evidence="1 2" key="1">
    <citation type="submission" date="2019-05" db="EMBL/GenBank/DDBJ databases">
        <title>Another draft genome of Portunus trituberculatus and its Hox gene families provides insights of decapod evolution.</title>
        <authorList>
            <person name="Jeong J.-H."/>
            <person name="Song I."/>
            <person name="Kim S."/>
            <person name="Choi T."/>
            <person name="Kim D."/>
            <person name="Ryu S."/>
            <person name="Kim W."/>
        </authorList>
    </citation>
    <scope>NUCLEOTIDE SEQUENCE [LARGE SCALE GENOMIC DNA]</scope>
    <source>
        <tissue evidence="1">Muscle</tissue>
    </source>
</reference>
<dbReference type="Proteomes" id="UP000324222">
    <property type="component" value="Unassembled WGS sequence"/>
</dbReference>
<keyword evidence="2" id="KW-1185">Reference proteome</keyword>
<proteinExistence type="predicted"/>
<sequence length="150" mass="17089">MRNHRIALILCHFNQPQKRLHYDGCRSLNVLVDVLQPEVRLLCTRTQSLQHLQLVTVHRREGRTVSWPLDYVVLADVLVVILTQTTVEHKVHHLSNLQVNVCRNQFGRAKGLGRLQQGAASRVLPHQLVLTSSVVKAREVSRGTRLLLTC</sequence>
<accession>A0A5B7GUR1</accession>
<gene>
    <name evidence="1" type="ORF">E2C01_055443</name>
</gene>
<comment type="caution">
    <text evidence="1">The sequence shown here is derived from an EMBL/GenBank/DDBJ whole genome shotgun (WGS) entry which is preliminary data.</text>
</comment>
<protein>
    <submittedName>
        <fullName evidence="1">Uncharacterized protein</fullName>
    </submittedName>
</protein>